<dbReference type="InterPro" id="IPR040393">
    <property type="entry name" value="TREX1/2"/>
</dbReference>
<dbReference type="InterPro" id="IPR036397">
    <property type="entry name" value="RNaseH_sf"/>
</dbReference>
<keyword evidence="11" id="KW-1185">Reference proteome</keyword>
<evidence type="ECO:0000313" key="10">
    <source>
        <dbReference type="EMBL" id="KAH7574651.1"/>
    </source>
</evidence>
<sequence length="329" mass="36970">MRAIPMCFSIAQIPKYGIRSLANFCNTGFDKLGESYENRSTYRLLCSKTYGVEGGYSKRWTRRPISTDTNGQNKTTQSSESIPVEAWTREQFILRKKVISESVQCCDIQESISQNKDLPGLVTVIVFDIETTGLSRENERIIEIALQDLSGGENSTFHTLVNPGRSVPNPHVHGISTNMVCRPEVPRMVDLIPILLQYVQSRQKPGGHVMFVAHNARTFDVPFLVKEFTRHSYEVPPAWLFVDTLALAREVMKSGGSKLPSGLSLQALREHYGIPLVGSAHRAMSDVNTLSLILQRLTFDLKLSIYGLVERTFTASCMTNLKKKKKKSR</sequence>
<dbReference type="InterPro" id="IPR012337">
    <property type="entry name" value="RNaseH-like_sf"/>
</dbReference>
<keyword evidence="3" id="KW-0479">Metal-binding</keyword>
<evidence type="ECO:0000259" key="9">
    <source>
        <dbReference type="SMART" id="SM00479"/>
    </source>
</evidence>
<evidence type="ECO:0000256" key="8">
    <source>
        <dbReference type="SAM" id="MobiDB-lite"/>
    </source>
</evidence>
<evidence type="ECO:0000256" key="5">
    <source>
        <dbReference type="ARBA" id="ARBA00022839"/>
    </source>
</evidence>
<dbReference type="PANTHER" id="PTHR13058">
    <property type="entry name" value="THREE PRIME REPAIR EXONUCLEASE 1, 2"/>
    <property type="match status" value="1"/>
</dbReference>
<comment type="cofactor">
    <cofactor evidence="1">
        <name>Mg(2+)</name>
        <dbReference type="ChEBI" id="CHEBI:18420"/>
    </cofactor>
</comment>
<evidence type="ECO:0000256" key="2">
    <source>
        <dbReference type="ARBA" id="ARBA00022722"/>
    </source>
</evidence>
<evidence type="ECO:0000313" key="11">
    <source>
        <dbReference type="Proteomes" id="UP000827721"/>
    </source>
</evidence>
<dbReference type="EMBL" id="JAFEMO010000003">
    <property type="protein sequence ID" value="KAH7574651.1"/>
    <property type="molecule type" value="Genomic_DNA"/>
</dbReference>
<feature type="region of interest" description="Disordered" evidence="8">
    <location>
        <begin position="61"/>
        <end position="82"/>
    </location>
</feature>
<evidence type="ECO:0000256" key="4">
    <source>
        <dbReference type="ARBA" id="ARBA00022801"/>
    </source>
</evidence>
<dbReference type="InterPro" id="IPR013520">
    <property type="entry name" value="Ribonucl_H"/>
</dbReference>
<keyword evidence="5" id="KW-0269">Exonuclease</keyword>
<organism evidence="10 11">
    <name type="scientific">Xanthoceras sorbifolium</name>
    <dbReference type="NCBI Taxonomy" id="99658"/>
    <lineage>
        <taxon>Eukaryota</taxon>
        <taxon>Viridiplantae</taxon>
        <taxon>Streptophyta</taxon>
        <taxon>Embryophyta</taxon>
        <taxon>Tracheophyta</taxon>
        <taxon>Spermatophyta</taxon>
        <taxon>Magnoliopsida</taxon>
        <taxon>eudicotyledons</taxon>
        <taxon>Gunneridae</taxon>
        <taxon>Pentapetalae</taxon>
        <taxon>rosids</taxon>
        <taxon>malvids</taxon>
        <taxon>Sapindales</taxon>
        <taxon>Sapindaceae</taxon>
        <taxon>Xanthoceroideae</taxon>
        <taxon>Xanthoceras</taxon>
    </lineage>
</organism>
<accession>A0ABQ8ID79</accession>
<evidence type="ECO:0000256" key="3">
    <source>
        <dbReference type="ARBA" id="ARBA00022723"/>
    </source>
</evidence>
<protein>
    <recommendedName>
        <fullName evidence="9">Exonuclease domain-containing protein</fullName>
    </recommendedName>
</protein>
<feature type="compositionally biased region" description="Polar residues" evidence="8">
    <location>
        <begin position="64"/>
        <end position="81"/>
    </location>
</feature>
<dbReference type="PANTHER" id="PTHR13058:SF19">
    <property type="entry name" value="LD40940P"/>
    <property type="match status" value="1"/>
</dbReference>
<evidence type="ECO:0000256" key="7">
    <source>
        <dbReference type="ARBA" id="ARBA00025769"/>
    </source>
</evidence>
<comment type="caution">
    <text evidence="10">The sequence shown here is derived from an EMBL/GenBank/DDBJ whole genome shotgun (WGS) entry which is preliminary data.</text>
</comment>
<evidence type="ECO:0000256" key="6">
    <source>
        <dbReference type="ARBA" id="ARBA00022842"/>
    </source>
</evidence>
<keyword evidence="4" id="KW-0378">Hydrolase</keyword>
<keyword evidence="6" id="KW-0460">Magnesium</keyword>
<dbReference type="Gene3D" id="3.30.420.10">
    <property type="entry name" value="Ribonuclease H-like superfamily/Ribonuclease H"/>
    <property type="match status" value="1"/>
</dbReference>
<dbReference type="SMART" id="SM00479">
    <property type="entry name" value="EXOIII"/>
    <property type="match status" value="1"/>
</dbReference>
<dbReference type="Proteomes" id="UP000827721">
    <property type="component" value="Unassembled WGS sequence"/>
</dbReference>
<dbReference type="SUPFAM" id="SSF53098">
    <property type="entry name" value="Ribonuclease H-like"/>
    <property type="match status" value="1"/>
</dbReference>
<proteinExistence type="inferred from homology"/>
<dbReference type="Pfam" id="PF00929">
    <property type="entry name" value="RNase_T"/>
    <property type="match status" value="1"/>
</dbReference>
<name>A0ABQ8ID79_9ROSI</name>
<gene>
    <name evidence="10" type="ORF">JRO89_XS03G0326500</name>
</gene>
<dbReference type="CDD" id="cd06127">
    <property type="entry name" value="DEDDh"/>
    <property type="match status" value="1"/>
</dbReference>
<evidence type="ECO:0000256" key="1">
    <source>
        <dbReference type="ARBA" id="ARBA00001946"/>
    </source>
</evidence>
<feature type="domain" description="Exonuclease" evidence="9">
    <location>
        <begin position="123"/>
        <end position="303"/>
    </location>
</feature>
<reference evidence="10 11" key="1">
    <citation type="submission" date="2021-02" db="EMBL/GenBank/DDBJ databases">
        <title>Plant Genome Project.</title>
        <authorList>
            <person name="Zhang R.-G."/>
        </authorList>
    </citation>
    <scope>NUCLEOTIDE SEQUENCE [LARGE SCALE GENOMIC DNA]</scope>
    <source>
        <tissue evidence="10">Leaves</tissue>
    </source>
</reference>
<comment type="similarity">
    <text evidence="7">Belongs to the exonuclease superfamily. TREX family.</text>
</comment>
<keyword evidence="2" id="KW-0540">Nuclease</keyword>